<dbReference type="AlphaFoldDB" id="A0A932A9H8"/>
<proteinExistence type="predicted"/>
<name>A0A932A9H8_9BACT</name>
<dbReference type="Proteomes" id="UP000779809">
    <property type="component" value="Unassembled WGS sequence"/>
</dbReference>
<gene>
    <name evidence="1" type="ORF">HYX28_10415</name>
</gene>
<accession>A0A932A9H8</accession>
<evidence type="ECO:0000313" key="1">
    <source>
        <dbReference type="EMBL" id="MBI2679181.1"/>
    </source>
</evidence>
<comment type="caution">
    <text evidence="1">The sequence shown here is derived from an EMBL/GenBank/DDBJ whole genome shotgun (WGS) entry which is preliminary data.</text>
</comment>
<dbReference type="EMBL" id="JACPNR010000013">
    <property type="protein sequence ID" value="MBI2679181.1"/>
    <property type="molecule type" value="Genomic_DNA"/>
</dbReference>
<protein>
    <submittedName>
        <fullName evidence="1">Uncharacterized protein</fullName>
    </submittedName>
</protein>
<organism evidence="1 2">
    <name type="scientific">Candidatus Korobacter versatilis</name>
    <dbReference type="NCBI Taxonomy" id="658062"/>
    <lineage>
        <taxon>Bacteria</taxon>
        <taxon>Pseudomonadati</taxon>
        <taxon>Acidobacteriota</taxon>
        <taxon>Terriglobia</taxon>
        <taxon>Terriglobales</taxon>
        <taxon>Candidatus Korobacteraceae</taxon>
        <taxon>Candidatus Korobacter</taxon>
    </lineage>
</organism>
<evidence type="ECO:0000313" key="2">
    <source>
        <dbReference type="Proteomes" id="UP000779809"/>
    </source>
</evidence>
<sequence length="78" mass="8967">MVTITCDTCGKEKSHNEKNLKETWIMGSDLQVENKSGVQRSIRFMDHWDDRRVLELAAIHVCSAKCKDDYIRGRRAAA</sequence>
<reference evidence="1" key="1">
    <citation type="submission" date="2020-07" db="EMBL/GenBank/DDBJ databases">
        <title>Huge and variable diversity of episymbiotic CPR bacteria and DPANN archaea in groundwater ecosystems.</title>
        <authorList>
            <person name="He C.Y."/>
            <person name="Keren R."/>
            <person name="Whittaker M."/>
            <person name="Farag I.F."/>
            <person name="Doudna J."/>
            <person name="Cate J.H.D."/>
            <person name="Banfield J.F."/>
        </authorList>
    </citation>
    <scope>NUCLEOTIDE SEQUENCE</scope>
    <source>
        <strain evidence="1">NC_groundwater_580_Pr5_B-0.1um_64_19</strain>
    </source>
</reference>